<dbReference type="InterPro" id="IPR029000">
    <property type="entry name" value="Cyclophilin-like_dom_sf"/>
</dbReference>
<gene>
    <name evidence="6" type="ORF">JJB09_11595</name>
</gene>
<proteinExistence type="predicted"/>
<dbReference type="SUPFAM" id="SSF50891">
    <property type="entry name" value="Cyclophilin-like"/>
    <property type="match status" value="1"/>
</dbReference>
<dbReference type="GO" id="GO:0016787">
    <property type="term" value="F:hydrolase activity"/>
    <property type="evidence" value="ECO:0007669"/>
    <property type="project" value="UniProtKB-KW"/>
</dbReference>
<dbReference type="Proteomes" id="UP000633219">
    <property type="component" value="Unassembled WGS sequence"/>
</dbReference>
<keyword evidence="3" id="KW-0067">ATP-binding</keyword>
<evidence type="ECO:0000256" key="1">
    <source>
        <dbReference type="ARBA" id="ARBA00022741"/>
    </source>
</evidence>
<accession>A0A936YLQ9</accession>
<keyword evidence="2" id="KW-0378">Hydrolase</keyword>
<dbReference type="GO" id="GO:0005524">
    <property type="term" value="F:ATP binding"/>
    <property type="evidence" value="ECO:0007669"/>
    <property type="project" value="UniProtKB-KW"/>
</dbReference>
<evidence type="ECO:0000256" key="3">
    <source>
        <dbReference type="ARBA" id="ARBA00022840"/>
    </source>
</evidence>
<dbReference type="RefSeq" id="WP_201657775.1">
    <property type="nucleotide sequence ID" value="NZ_JAEQNC010000005.1"/>
</dbReference>
<dbReference type="InterPro" id="IPR003778">
    <property type="entry name" value="CT_A_B"/>
</dbReference>
<comment type="caution">
    <text evidence="6">The sequence shown here is derived from an EMBL/GenBank/DDBJ whole genome shotgun (WGS) entry which is preliminary data.</text>
</comment>
<dbReference type="SMART" id="SM00797">
    <property type="entry name" value="AHS2"/>
    <property type="match status" value="1"/>
</dbReference>
<protein>
    <submittedName>
        <fullName evidence="6">Biotin-dependent carboxyltransferase family protein</fullName>
    </submittedName>
</protein>
<sequence>MIEILTSGLMNSVQDLGRPGYLDQGIGMGGMMDAPALRIANLLLGNADDAAGIEVTIFPFRLRFLQAGRFAVTGAICNAALNGGKVLPPWWAGDAEAGDELRIDPPTRGARAVVAFSGGIVVPEVLGSRSTDLKSGFGGCQGRALKRGDRLQLGAGSEGGGHTGSHGVDPSEFRDMEAAGNVLHIMQGAEFNAFTEDARQALFGSPFVVSKENNRQGVRLDGPGLALVRKLELFSHGIMPGTVQVPPSGQPVIQLAEANTCGGYPKIGHVIPTDLWKLAQAAVGTEFRLEEVSRDWAVKEIRKQELKFSQFRNLLPIVKKVQQGHGKLL</sequence>
<evidence type="ECO:0000259" key="5">
    <source>
        <dbReference type="SMART" id="SM00797"/>
    </source>
</evidence>
<dbReference type="PANTHER" id="PTHR43309:SF3">
    <property type="entry name" value="5-OXOPROLINASE SUBUNIT C"/>
    <property type="match status" value="1"/>
</dbReference>
<dbReference type="NCBIfam" id="TIGR00724">
    <property type="entry name" value="urea_amlyse_rel"/>
    <property type="match status" value="1"/>
</dbReference>
<dbReference type="PANTHER" id="PTHR43309">
    <property type="entry name" value="5-OXOPROLINASE SUBUNIT C"/>
    <property type="match status" value="1"/>
</dbReference>
<evidence type="ECO:0000256" key="2">
    <source>
        <dbReference type="ARBA" id="ARBA00022801"/>
    </source>
</evidence>
<dbReference type="Gene3D" id="2.40.100.10">
    <property type="entry name" value="Cyclophilin-like"/>
    <property type="match status" value="1"/>
</dbReference>
<evidence type="ECO:0000313" key="6">
    <source>
        <dbReference type="EMBL" id="MBL0372673.1"/>
    </source>
</evidence>
<name>A0A936YLQ9_9HYPH</name>
<keyword evidence="1" id="KW-0547">Nucleotide-binding</keyword>
<dbReference type="EMBL" id="JAEQNC010000005">
    <property type="protein sequence ID" value="MBL0372673.1"/>
    <property type="molecule type" value="Genomic_DNA"/>
</dbReference>
<evidence type="ECO:0000256" key="4">
    <source>
        <dbReference type="SAM" id="MobiDB-lite"/>
    </source>
</evidence>
<evidence type="ECO:0000313" key="7">
    <source>
        <dbReference type="Proteomes" id="UP000633219"/>
    </source>
</evidence>
<keyword evidence="7" id="KW-1185">Reference proteome</keyword>
<feature type="region of interest" description="Disordered" evidence="4">
    <location>
        <begin position="152"/>
        <end position="172"/>
    </location>
</feature>
<organism evidence="6 7">
    <name type="scientific">Rhizobium setariae</name>
    <dbReference type="NCBI Taxonomy" id="2801340"/>
    <lineage>
        <taxon>Bacteria</taxon>
        <taxon>Pseudomonadati</taxon>
        <taxon>Pseudomonadota</taxon>
        <taxon>Alphaproteobacteria</taxon>
        <taxon>Hyphomicrobiales</taxon>
        <taxon>Rhizobiaceae</taxon>
        <taxon>Rhizobium/Agrobacterium group</taxon>
        <taxon>Rhizobium</taxon>
    </lineage>
</organism>
<feature type="domain" description="Carboxyltransferase" evidence="5">
    <location>
        <begin position="23"/>
        <end position="307"/>
    </location>
</feature>
<reference evidence="6" key="1">
    <citation type="submission" date="2021-01" db="EMBL/GenBank/DDBJ databases">
        <title>Rhizobium sp. strain KVB221 16S ribosomal RNA gene Genome sequencing and assembly.</title>
        <authorList>
            <person name="Kang M."/>
        </authorList>
    </citation>
    <scope>NUCLEOTIDE SEQUENCE</scope>
    <source>
        <strain evidence="6">KVB221</strain>
    </source>
</reference>
<dbReference type="InterPro" id="IPR052708">
    <property type="entry name" value="PxpC"/>
</dbReference>
<dbReference type="Pfam" id="PF02626">
    <property type="entry name" value="CT_A_B"/>
    <property type="match status" value="1"/>
</dbReference>
<dbReference type="AlphaFoldDB" id="A0A936YLQ9"/>